<dbReference type="InterPro" id="IPR001757">
    <property type="entry name" value="P_typ_ATPase"/>
</dbReference>
<dbReference type="SUPFAM" id="SSF81665">
    <property type="entry name" value="Calcium ATPase, transmembrane domain M"/>
    <property type="match status" value="1"/>
</dbReference>
<dbReference type="NCBIfam" id="TIGR01494">
    <property type="entry name" value="ATPase_P-type"/>
    <property type="match status" value="2"/>
</dbReference>
<dbReference type="InterPro" id="IPR023299">
    <property type="entry name" value="ATPase_P-typ_cyto_dom_N"/>
</dbReference>
<protein>
    <recommendedName>
        <fullName evidence="4">P-type H(+)-exporting transporter</fullName>
        <ecNumber evidence="4">7.1.2.1</ecNumber>
    </recommendedName>
</protein>
<dbReference type="InterPro" id="IPR002937">
    <property type="entry name" value="Amino_oxidase"/>
</dbReference>
<dbReference type="InterPro" id="IPR036412">
    <property type="entry name" value="HAD-like_sf"/>
</dbReference>
<evidence type="ECO:0000256" key="11">
    <source>
        <dbReference type="ARBA" id="ARBA00023136"/>
    </source>
</evidence>
<comment type="function">
    <text evidence="1">The plasma membrane ATPase of plants and fungi is a hydrogen ion pump. The proton gradient it generates drives the active transport of nutrients by H(+)-symport. The resulting external acidification and/or internal alkinization may mediate growth responses.</text>
</comment>
<keyword evidence="11 12" id="KW-0472">Membrane</keyword>
<feature type="transmembrane region" description="Helical" evidence="12">
    <location>
        <begin position="695"/>
        <end position="714"/>
    </location>
</feature>
<evidence type="ECO:0000256" key="9">
    <source>
        <dbReference type="ARBA" id="ARBA00022967"/>
    </source>
</evidence>
<evidence type="ECO:0000313" key="15">
    <source>
        <dbReference type="EMBL" id="TPX74019.1"/>
    </source>
</evidence>
<dbReference type="Gene3D" id="3.50.50.60">
    <property type="entry name" value="FAD/NAD(P)-binding domain"/>
    <property type="match status" value="1"/>
</dbReference>
<dbReference type="GO" id="GO:0005524">
    <property type="term" value="F:ATP binding"/>
    <property type="evidence" value="ECO:0007669"/>
    <property type="project" value="UniProtKB-KW"/>
</dbReference>
<dbReference type="InterPro" id="IPR006534">
    <property type="entry name" value="P-type_ATPase_IIIA"/>
</dbReference>
<comment type="similarity">
    <text evidence="3">Belongs to the cation transport ATPase (P-type) (TC 3.A.3) family. Type IIIA subfamily.</text>
</comment>
<dbReference type="SFLD" id="SFLDG00002">
    <property type="entry name" value="C1.7:_P-type_atpase_like"/>
    <property type="match status" value="1"/>
</dbReference>
<gene>
    <name evidence="15" type="ORF">CcCBS67573_g04711</name>
</gene>
<dbReference type="FunFam" id="2.70.150.10:FF:000042">
    <property type="entry name" value="Plasma membrane ATPase"/>
    <property type="match status" value="1"/>
</dbReference>
<evidence type="ECO:0000259" key="14">
    <source>
        <dbReference type="Pfam" id="PF01593"/>
    </source>
</evidence>
<feature type="transmembrane region" description="Helical" evidence="12">
    <location>
        <begin position="537"/>
        <end position="553"/>
    </location>
</feature>
<dbReference type="Gene3D" id="1.20.1110.10">
    <property type="entry name" value="Calcium-transporting ATPase, transmembrane domain"/>
    <property type="match status" value="1"/>
</dbReference>
<dbReference type="PROSITE" id="PS00154">
    <property type="entry name" value="ATPASE_E1_E2"/>
    <property type="match status" value="1"/>
</dbReference>
<dbReference type="SFLD" id="SFLDF00027">
    <property type="entry name" value="p-type_atpase"/>
    <property type="match status" value="1"/>
</dbReference>
<evidence type="ECO:0000256" key="5">
    <source>
        <dbReference type="ARBA" id="ARBA00022553"/>
    </source>
</evidence>
<dbReference type="STRING" id="246404.A0A507FCF4"/>
<feature type="transmembrane region" description="Helical" evidence="12">
    <location>
        <begin position="1278"/>
        <end position="1298"/>
    </location>
</feature>
<dbReference type="GO" id="GO:0016020">
    <property type="term" value="C:membrane"/>
    <property type="evidence" value="ECO:0007669"/>
    <property type="project" value="UniProtKB-SubCell"/>
</dbReference>
<evidence type="ECO:0000256" key="6">
    <source>
        <dbReference type="ARBA" id="ARBA00022692"/>
    </source>
</evidence>
<evidence type="ECO:0000256" key="2">
    <source>
        <dbReference type="ARBA" id="ARBA00004141"/>
    </source>
</evidence>
<sequence>MHILQAKPPNIDAISSSQVLVLGAGASGIHAAKALLEHGVDVMILEARTDALGGRVKTAEFPRGSGYVVEAGANWIEGAGGPLMNPALPLAMKSALVAPLCNYSDVIYRESYEQALNQTAFRLRCDEFNAAFERVQHESEERRKRSKFDMSVRQALDFVNWTRESVMDNVIEYFKWDFKEAENAETSSLKWAAPWHTFADFGDTNYFSTDQRGFKTILEETAMDAGIGYGSDRLHLGKQVTHIHWSDTANHAHHNSYNYHYNNEGSPTNSENEKSGGGDAVVVVTCSDGSVYTASHVIVTFSIGVLKFGNVKFEPELPAWKRRALDSLHMPAYTKIFVEFETQFWDKEQFILYGAWGTRRHRRGSGSGGSGGSVYYPVWQNLNADAYLHDGPFGGSAGKPSGKSAILMATVTGIESERVEALTDNQVLDEVMHVLRDMYGPEIPQARSIFVSRWLTDPFTRGSYSSWNVGFDATTHADLKAPVATRLWFTGEACSEQYFEHKTNPLLKFLSYFTGPISYLLEIACILSGVFKDWIDFGILLAVLIINACIGFFEEARAESALDALKNTLALKSRCWRNGKLVEVDSNTLVPGDIIALRLGDIIPADCRLLGVGVTGEITEGTLQIDQAALTGESLPVNKGKGATAYSSAIVKQGQMLAVVTKTGINTYIGRAANLISITTEEGHFQKIINSIGNFLVIITCVMAVALFFVRVWAVPEKPNAPLGDRVRHSLLEVLVLTVAAIPVGLPTIMSVTMAVGASQLAKKQVIVKRLTAIEELASVSILCSDKTGTLTLNQLSFDVPYLSNKGNTTTNFEGTGVPYTEQDLLLTSFFASEPGAQDAIESAIRGAAQERVTVLKERVEQDHHIPGYKVNNFIPFNPTSKYTEATVTDLSTGKQFRCIKGAPQVIVRMVGGHDQATKAVNDFALRGLRALGVAITIDEAMTKFEMVGMISLLDPPRPDSAHTIQECQKLGISVKMITGDQQIIGKEVAHRLGMHRTILDASKLIDDSIDEEALIDRCVKCDGFAQVIPEHKYKVVELLQKRGYLVGMTGDGVNDAPALKKANVGIAVEGCTDAARSAADIVLLAAGLSTIVDGVKTSRAIFQRMRSYALYRIASTIHFLLFFFISICAFGFSLPPILIIMIAVLNDAATLVISVDNAQISQRPDKWRLGQLLTLSAILGVLLMIISFAHFFVAKDGFGLTTLPEKDNEGVENAGKLQTIMYLQISSCPHFVIFSTRLPGYFYENSPSWVFILAVAGTQVFAMFMSIYGVKVFEATAIGWGWGVSVLAISTVMFMLLDIVKVAIIRSWSFELTVKLYPTKSRKALLEERVAKRVVKERALANIAKCRKVLYMTMGLVAWRRTYENGGKRKLLVGNSSSTIVIN</sequence>
<reference evidence="15 16" key="1">
    <citation type="journal article" date="2019" name="Sci. Rep.">
        <title>Comparative genomics of chytrid fungi reveal insights into the obligate biotrophic and pathogenic lifestyle of Synchytrium endobioticum.</title>
        <authorList>
            <person name="van de Vossenberg B.T.L.H."/>
            <person name="Warris S."/>
            <person name="Nguyen H.D.T."/>
            <person name="van Gent-Pelzer M.P.E."/>
            <person name="Joly D.L."/>
            <person name="van de Geest H.C."/>
            <person name="Bonants P.J.M."/>
            <person name="Smith D.S."/>
            <person name="Levesque C.A."/>
            <person name="van der Lee T.A.J."/>
        </authorList>
    </citation>
    <scope>NUCLEOTIDE SEQUENCE [LARGE SCALE GENOMIC DNA]</scope>
    <source>
        <strain evidence="15 16">CBS 675.73</strain>
    </source>
</reference>
<dbReference type="InterPro" id="IPR023214">
    <property type="entry name" value="HAD_sf"/>
</dbReference>
<feature type="transmembrane region" description="Helical" evidence="12">
    <location>
        <begin position="734"/>
        <end position="756"/>
    </location>
</feature>
<dbReference type="InterPro" id="IPR023298">
    <property type="entry name" value="ATPase_P-typ_TM_dom_sf"/>
</dbReference>
<dbReference type="GO" id="GO:0016491">
    <property type="term" value="F:oxidoreductase activity"/>
    <property type="evidence" value="ECO:0007669"/>
    <property type="project" value="InterPro"/>
</dbReference>
<dbReference type="SUPFAM" id="SSF81653">
    <property type="entry name" value="Calcium ATPase, transduction domain A"/>
    <property type="match status" value="1"/>
</dbReference>
<dbReference type="EMBL" id="QEAP01000149">
    <property type="protein sequence ID" value="TPX74019.1"/>
    <property type="molecule type" value="Genomic_DNA"/>
</dbReference>
<dbReference type="Gene3D" id="2.70.150.10">
    <property type="entry name" value="Calcium-transporting ATPase, cytoplasmic transduction domain A"/>
    <property type="match status" value="1"/>
</dbReference>
<keyword evidence="5" id="KW-0597">Phosphoprotein</keyword>
<accession>A0A507FCF4</accession>
<dbReference type="SUPFAM" id="SSF51905">
    <property type="entry name" value="FAD/NAD(P)-binding domain"/>
    <property type="match status" value="1"/>
</dbReference>
<comment type="caution">
    <text evidence="15">The sequence shown here is derived from an EMBL/GenBank/DDBJ whole genome shotgun (WGS) entry which is preliminary data.</text>
</comment>
<dbReference type="EC" id="7.1.2.1" evidence="4"/>
<dbReference type="GO" id="GO:0008553">
    <property type="term" value="F:P-type proton-exporting transporter activity"/>
    <property type="evidence" value="ECO:0007669"/>
    <property type="project" value="UniProtKB-EC"/>
</dbReference>
<evidence type="ECO:0000256" key="8">
    <source>
        <dbReference type="ARBA" id="ARBA00022840"/>
    </source>
</evidence>
<dbReference type="InterPro" id="IPR059000">
    <property type="entry name" value="ATPase_P-type_domA"/>
</dbReference>
<dbReference type="InterPro" id="IPR018303">
    <property type="entry name" value="ATPase_P-typ_P_site"/>
</dbReference>
<dbReference type="NCBIfam" id="TIGR01647">
    <property type="entry name" value="ATPase-IIIA_H"/>
    <property type="match status" value="1"/>
</dbReference>
<keyword evidence="8" id="KW-0067">ATP-binding</keyword>
<dbReference type="PRINTS" id="PR00120">
    <property type="entry name" value="HATPASE"/>
</dbReference>
<dbReference type="SUPFAM" id="SSF56784">
    <property type="entry name" value="HAD-like"/>
    <property type="match status" value="1"/>
</dbReference>
<dbReference type="InterPro" id="IPR044492">
    <property type="entry name" value="P_typ_ATPase_HD_dom"/>
</dbReference>
<dbReference type="Proteomes" id="UP000320333">
    <property type="component" value="Unassembled WGS sequence"/>
</dbReference>
<feature type="transmembrane region" description="Helical" evidence="12">
    <location>
        <begin position="1139"/>
        <end position="1161"/>
    </location>
</feature>
<dbReference type="PANTHER" id="PTHR42861">
    <property type="entry name" value="CALCIUM-TRANSPORTING ATPASE"/>
    <property type="match status" value="1"/>
</dbReference>
<organism evidence="15 16">
    <name type="scientific">Chytriomyces confervae</name>
    <dbReference type="NCBI Taxonomy" id="246404"/>
    <lineage>
        <taxon>Eukaryota</taxon>
        <taxon>Fungi</taxon>
        <taxon>Fungi incertae sedis</taxon>
        <taxon>Chytridiomycota</taxon>
        <taxon>Chytridiomycota incertae sedis</taxon>
        <taxon>Chytridiomycetes</taxon>
        <taxon>Chytridiales</taxon>
        <taxon>Chytriomycetaceae</taxon>
        <taxon>Chytriomyces</taxon>
    </lineage>
</organism>
<keyword evidence="9" id="KW-1278">Translocase</keyword>
<evidence type="ECO:0000313" key="16">
    <source>
        <dbReference type="Proteomes" id="UP000320333"/>
    </source>
</evidence>
<dbReference type="OrthoDB" id="116380at2759"/>
<dbReference type="Pfam" id="PF00702">
    <property type="entry name" value="Hydrolase"/>
    <property type="match status" value="1"/>
</dbReference>
<dbReference type="PRINTS" id="PR00119">
    <property type="entry name" value="CATATPASE"/>
</dbReference>
<keyword evidence="10 12" id="KW-1133">Transmembrane helix</keyword>
<dbReference type="InterPro" id="IPR036188">
    <property type="entry name" value="FAD/NAD-bd_sf"/>
</dbReference>
<dbReference type="GO" id="GO:0016887">
    <property type="term" value="F:ATP hydrolysis activity"/>
    <property type="evidence" value="ECO:0007669"/>
    <property type="project" value="InterPro"/>
</dbReference>
<feature type="transmembrane region" description="Helical" evidence="12">
    <location>
        <begin position="1110"/>
        <end position="1133"/>
    </location>
</feature>
<keyword evidence="6 12" id="KW-0812">Transmembrane</keyword>
<feature type="domain" description="Amine oxidase" evidence="14">
    <location>
        <begin position="27"/>
        <end position="499"/>
    </location>
</feature>
<name>A0A507FCF4_9FUNG</name>
<dbReference type="SUPFAM" id="SSF54373">
    <property type="entry name" value="FAD-linked reductases, C-terminal domain"/>
    <property type="match status" value="1"/>
</dbReference>
<dbReference type="Gene3D" id="3.90.660.10">
    <property type="match status" value="1"/>
</dbReference>
<dbReference type="FunFam" id="3.40.50.1000:FF:000006">
    <property type="entry name" value="Plasma membrane ATPase"/>
    <property type="match status" value="1"/>
</dbReference>
<evidence type="ECO:0000256" key="4">
    <source>
        <dbReference type="ARBA" id="ARBA00012476"/>
    </source>
</evidence>
<evidence type="ECO:0000256" key="1">
    <source>
        <dbReference type="ARBA" id="ARBA00003417"/>
    </source>
</evidence>
<proteinExistence type="inferred from homology"/>
<evidence type="ECO:0000256" key="7">
    <source>
        <dbReference type="ARBA" id="ARBA00022741"/>
    </source>
</evidence>
<dbReference type="Gene3D" id="3.40.50.1000">
    <property type="entry name" value="HAD superfamily/HAD-like"/>
    <property type="match status" value="1"/>
</dbReference>
<dbReference type="SFLD" id="SFLDS00003">
    <property type="entry name" value="Haloacid_Dehalogenase"/>
    <property type="match status" value="1"/>
</dbReference>
<dbReference type="CDD" id="cd02076">
    <property type="entry name" value="P-type_ATPase_H"/>
    <property type="match status" value="1"/>
</dbReference>
<comment type="subcellular location">
    <subcellularLocation>
        <location evidence="2">Membrane</location>
        <topology evidence="2">Multi-pass membrane protein</topology>
    </subcellularLocation>
</comment>
<evidence type="ECO:0000256" key="3">
    <source>
        <dbReference type="ARBA" id="ARBA00008804"/>
    </source>
</evidence>
<dbReference type="Pfam" id="PF00122">
    <property type="entry name" value="E1-E2_ATPase"/>
    <property type="match status" value="1"/>
</dbReference>
<keyword evidence="16" id="KW-1185">Reference proteome</keyword>
<feature type="domain" description="P-type ATPase A" evidence="13">
    <location>
        <begin position="572"/>
        <end position="676"/>
    </location>
</feature>
<feature type="transmembrane region" description="Helical" evidence="12">
    <location>
        <begin position="1173"/>
        <end position="1194"/>
    </location>
</feature>
<dbReference type="Pfam" id="PF01593">
    <property type="entry name" value="Amino_oxidase"/>
    <property type="match status" value="1"/>
</dbReference>
<evidence type="ECO:0000259" key="13">
    <source>
        <dbReference type="Pfam" id="PF00122"/>
    </source>
</evidence>
<dbReference type="GO" id="GO:0120029">
    <property type="term" value="P:proton export across plasma membrane"/>
    <property type="evidence" value="ECO:0007669"/>
    <property type="project" value="InterPro"/>
</dbReference>
<evidence type="ECO:0000256" key="10">
    <source>
        <dbReference type="ARBA" id="ARBA00022989"/>
    </source>
</evidence>
<feature type="transmembrane region" description="Helical" evidence="12">
    <location>
        <begin position="1250"/>
        <end position="1271"/>
    </location>
</feature>
<keyword evidence="7" id="KW-0547">Nucleotide-binding</keyword>
<evidence type="ECO:0000256" key="12">
    <source>
        <dbReference type="SAM" id="Phobius"/>
    </source>
</evidence>
<dbReference type="Gene3D" id="3.40.1110.10">
    <property type="entry name" value="Calcium-transporting ATPase, cytoplasmic domain N"/>
    <property type="match status" value="1"/>
</dbReference>
<dbReference type="InterPro" id="IPR008250">
    <property type="entry name" value="ATPase_P-typ_transduc_dom_A_sf"/>
</dbReference>